<dbReference type="GO" id="GO:0000724">
    <property type="term" value="P:double-strand break repair via homologous recombination"/>
    <property type="evidence" value="ECO:0007669"/>
    <property type="project" value="TreeGrafter"/>
</dbReference>
<dbReference type="PANTHER" id="PTHR10139">
    <property type="entry name" value="DOUBLE-STRAND BREAK REPAIR PROTEIN MRE11"/>
    <property type="match status" value="1"/>
</dbReference>
<feature type="domain" description="Mre11 DNA-binding" evidence="2">
    <location>
        <begin position="74"/>
        <end position="255"/>
    </location>
</feature>
<feature type="region of interest" description="Disordered" evidence="1">
    <location>
        <begin position="199"/>
        <end position="218"/>
    </location>
</feature>
<dbReference type="GO" id="GO:0006303">
    <property type="term" value="P:double-strand break repair via nonhomologous end joining"/>
    <property type="evidence" value="ECO:0007669"/>
    <property type="project" value="TreeGrafter"/>
</dbReference>
<protein>
    <submittedName>
        <fullName evidence="3">Mre11_DNA_bind domain-containing protein</fullName>
    </submittedName>
</protein>
<feature type="region of interest" description="Disordered" evidence="1">
    <location>
        <begin position="384"/>
        <end position="428"/>
    </location>
</feature>
<dbReference type="GO" id="GO:0000723">
    <property type="term" value="P:telomere maintenance"/>
    <property type="evidence" value="ECO:0007669"/>
    <property type="project" value="TreeGrafter"/>
</dbReference>
<dbReference type="GO" id="GO:0000014">
    <property type="term" value="F:single-stranded DNA endodeoxyribonuclease activity"/>
    <property type="evidence" value="ECO:0007669"/>
    <property type="project" value="TreeGrafter"/>
</dbReference>
<dbReference type="SMART" id="SM01347">
    <property type="entry name" value="Mre11_DNA_bind"/>
    <property type="match status" value="1"/>
</dbReference>
<dbReference type="InterPro" id="IPR038487">
    <property type="entry name" value="Mre11_capping_dom"/>
</dbReference>
<dbReference type="Pfam" id="PF04152">
    <property type="entry name" value="Mre11_DNA_bind"/>
    <property type="match status" value="1"/>
</dbReference>
<dbReference type="Gene3D" id="3.30.110.110">
    <property type="entry name" value="Mre11, capping domain"/>
    <property type="match status" value="1"/>
</dbReference>
<organism evidence="3">
    <name type="scientific">Mesocestoides corti</name>
    <name type="common">Flatworm</name>
    <dbReference type="NCBI Taxonomy" id="53468"/>
    <lineage>
        <taxon>Eukaryota</taxon>
        <taxon>Metazoa</taxon>
        <taxon>Spiralia</taxon>
        <taxon>Lophotrochozoa</taxon>
        <taxon>Platyhelminthes</taxon>
        <taxon>Cestoda</taxon>
        <taxon>Eucestoda</taxon>
        <taxon>Cyclophyllidea</taxon>
        <taxon>Mesocestoididae</taxon>
        <taxon>Mesocestoides</taxon>
    </lineage>
</organism>
<dbReference type="PANTHER" id="PTHR10139:SF1">
    <property type="entry name" value="DOUBLE-STRAND BREAK REPAIR PROTEIN MRE11"/>
    <property type="match status" value="1"/>
</dbReference>
<dbReference type="GO" id="GO:0042138">
    <property type="term" value="P:meiotic DNA double-strand break formation"/>
    <property type="evidence" value="ECO:0007669"/>
    <property type="project" value="TreeGrafter"/>
</dbReference>
<feature type="compositionally biased region" description="Polar residues" evidence="1">
    <location>
        <begin position="202"/>
        <end position="217"/>
    </location>
</feature>
<dbReference type="GO" id="GO:0007095">
    <property type="term" value="P:mitotic G2 DNA damage checkpoint signaling"/>
    <property type="evidence" value="ECO:0007669"/>
    <property type="project" value="TreeGrafter"/>
</dbReference>
<dbReference type="GO" id="GO:0030870">
    <property type="term" value="C:Mre11 complex"/>
    <property type="evidence" value="ECO:0007669"/>
    <property type="project" value="TreeGrafter"/>
</dbReference>
<feature type="compositionally biased region" description="Basic residues" evidence="1">
    <location>
        <begin position="404"/>
        <end position="423"/>
    </location>
</feature>
<evidence type="ECO:0000313" key="3">
    <source>
        <dbReference type="WBParaSite" id="MCU_007752-RA"/>
    </source>
</evidence>
<sequence length="463" mass="50223">MAGFQLRLDGDAVQFRGFTSGVLVQCQQITSTSKFDLPVTRHANEYEGWRVVLNKPGEAITKAVGLLEIRELQFRLTKLPLRSVRPFIFEDIVLQDELPDVDVNSSDANRRVEEFCAARIEAALKQVAGQRVKSEEAVCADGEAPRFLPPPEPLIRLRVDVSGGFSKFSSLRFGQKFVGRVANPKDLVTFTTRRDTSIKRASITQSGDSSQNHTTRPGLSVADVESVVSRILTTNDKLRLELFTDDELAAGLRQFVAKGDGDGIDAVVAKVTALAQSHLYRHRCGADRISSEVVRFARSRKKAAAGSVEETPALESIKPIKNSASPTAFEQSQGKTSTAVDVEMMAQKSPDAISLSSDEAEVKTEEQILLDCISDVSDDEFHAPSTKTALASQTSRTTTCGKGGRGRGRGVRSRGTRGSRARGRALSQASTVSTCASFTLDSDESNDATEVTLDLTCKHGRLA</sequence>
<dbReference type="GO" id="GO:0030145">
    <property type="term" value="F:manganese ion binding"/>
    <property type="evidence" value="ECO:0007669"/>
    <property type="project" value="InterPro"/>
</dbReference>
<proteinExistence type="predicted"/>
<evidence type="ECO:0000259" key="2">
    <source>
        <dbReference type="SMART" id="SM01347"/>
    </source>
</evidence>
<reference evidence="3" key="1">
    <citation type="submission" date="2019-11" db="UniProtKB">
        <authorList>
            <consortium name="WormBaseParasite"/>
        </authorList>
    </citation>
    <scope>IDENTIFICATION</scope>
</reference>
<dbReference type="GO" id="GO:0035861">
    <property type="term" value="C:site of double-strand break"/>
    <property type="evidence" value="ECO:0007669"/>
    <property type="project" value="TreeGrafter"/>
</dbReference>
<dbReference type="GO" id="GO:0097552">
    <property type="term" value="P:mitochondrial double-strand break repair via homologous recombination"/>
    <property type="evidence" value="ECO:0007669"/>
    <property type="project" value="TreeGrafter"/>
</dbReference>
<dbReference type="AlphaFoldDB" id="A0A5K3FEC5"/>
<name>A0A5K3FEC5_MESCO</name>
<dbReference type="WBParaSite" id="MCU_007752-RA">
    <property type="protein sequence ID" value="MCU_007752-RA"/>
    <property type="gene ID" value="MCU_007752"/>
</dbReference>
<evidence type="ECO:0000256" key="1">
    <source>
        <dbReference type="SAM" id="MobiDB-lite"/>
    </source>
</evidence>
<dbReference type="InterPro" id="IPR007281">
    <property type="entry name" value="Mre11_DNA-bd"/>
</dbReference>
<accession>A0A5K3FEC5</accession>